<dbReference type="Proteomes" id="UP000245956">
    <property type="component" value="Unassembled WGS sequence"/>
</dbReference>
<sequence>MGGEVTGGRHQQAAPLEALGRALGRAPAHQLDVPGFIHCPDGTLSDGGPPRAAPAASHTPAIQPALGNSAALRRVESGPATNGSPWPEQPCTICRLSGPCLVAVLAVPVLSRDPFLALALHLRGLGSDGRLVSHPRPSWIPLFPSSPFTTSPTTLTIASRQPNKVAVTFATWGQGSPCGAPLRCNPPATASSQTASSRIEWPTTTAPGDDDDTTGTRPSATWDGGTSVERGGG</sequence>
<dbReference type="EMBL" id="LCWV01000016">
    <property type="protein sequence ID" value="PWI68124.1"/>
    <property type="molecule type" value="Genomic_DNA"/>
</dbReference>
<proteinExistence type="predicted"/>
<reference evidence="2 3" key="1">
    <citation type="journal article" date="2016" name="Front. Microbiol.">
        <title>Genome and transcriptome sequences reveal the specific parasitism of the nematophagous Purpureocillium lilacinum 36-1.</title>
        <authorList>
            <person name="Xie J."/>
            <person name="Li S."/>
            <person name="Mo C."/>
            <person name="Xiao X."/>
            <person name="Peng D."/>
            <person name="Wang G."/>
            <person name="Xiao Y."/>
        </authorList>
    </citation>
    <scope>NUCLEOTIDE SEQUENCE [LARGE SCALE GENOMIC DNA]</scope>
    <source>
        <strain evidence="2 3">36-1</strain>
    </source>
</reference>
<evidence type="ECO:0000313" key="3">
    <source>
        <dbReference type="Proteomes" id="UP000245956"/>
    </source>
</evidence>
<feature type="compositionally biased region" description="Low complexity" evidence="1">
    <location>
        <begin position="188"/>
        <end position="207"/>
    </location>
</feature>
<organism evidence="2 3">
    <name type="scientific">Purpureocillium lilacinum</name>
    <name type="common">Paecilomyces lilacinus</name>
    <dbReference type="NCBI Taxonomy" id="33203"/>
    <lineage>
        <taxon>Eukaryota</taxon>
        <taxon>Fungi</taxon>
        <taxon>Dikarya</taxon>
        <taxon>Ascomycota</taxon>
        <taxon>Pezizomycotina</taxon>
        <taxon>Sordariomycetes</taxon>
        <taxon>Hypocreomycetidae</taxon>
        <taxon>Hypocreales</taxon>
        <taxon>Ophiocordycipitaceae</taxon>
        <taxon>Purpureocillium</taxon>
    </lineage>
</organism>
<accession>A0A2U3E0V5</accession>
<protein>
    <submittedName>
        <fullName evidence="2">Uncharacterized protein</fullName>
    </submittedName>
</protein>
<feature type="region of interest" description="Disordered" evidence="1">
    <location>
        <begin position="183"/>
        <end position="233"/>
    </location>
</feature>
<dbReference type="AlphaFoldDB" id="A0A2U3E0V5"/>
<name>A0A2U3E0V5_PURLI</name>
<feature type="region of interest" description="Disordered" evidence="1">
    <location>
        <begin position="37"/>
        <end position="58"/>
    </location>
</feature>
<evidence type="ECO:0000313" key="2">
    <source>
        <dbReference type="EMBL" id="PWI68124.1"/>
    </source>
</evidence>
<gene>
    <name evidence="2" type="ORF">PCL_02525</name>
</gene>
<evidence type="ECO:0000256" key="1">
    <source>
        <dbReference type="SAM" id="MobiDB-lite"/>
    </source>
</evidence>
<comment type="caution">
    <text evidence="2">The sequence shown here is derived from an EMBL/GenBank/DDBJ whole genome shotgun (WGS) entry which is preliminary data.</text>
</comment>